<feature type="region of interest" description="Disordered" evidence="1">
    <location>
        <begin position="155"/>
        <end position="177"/>
    </location>
</feature>
<organism evidence="2">
    <name type="scientific">bioreactor metagenome</name>
    <dbReference type="NCBI Taxonomy" id="1076179"/>
    <lineage>
        <taxon>unclassified sequences</taxon>
        <taxon>metagenomes</taxon>
        <taxon>ecological metagenomes</taxon>
    </lineage>
</organism>
<name>A0A644XDL0_9ZZZZ</name>
<sequence>MADDRSPRERALRLARTCRTQVARLPTYEPLVKTPVLSGPSLSTGSAVGASTRTPPRRFSVGDRLRSAVAAQVEVVQRRDRGAGAGHQVVVVRLVAGHRVGRRLRLRGRLDPDVAVALQAGAGRDQLAEDHVLLQAHQGIRLAVDGGVGEHLGGLLEGGRGQPRVSGQRGLRDAHQDRTPLGGLATLGDDLAVLRDVRRTIDQLTGEHVGVARLQHRHPAQHLADDDLQVLVVDRGALRAVHLLDLVHQVLLHRGDTEHLEHVLRVELTVGQLLADRDVIAVLHQQPGTTAQQHLELLGAVVGHDVHLAPAVGGLQPDPAGGTRDRGLGLRGAGLEELDDTRQTLGDVVAGHTTGVERTHRQLGAGLTDRLGRDDADGLADIDQLAGRERTAVAHRAGAGGGLTGEHRAHLDLGDPVVDEHRDVHVAEVDTGLQQDLTVGVGDVGGQAPGVHRRLDGRIGDEHTVLLDRDPLGQTGLGAAVLLADDHVLGDVDQTTGEVARVGRPQGGVGLALPATVGGDEVLQHGQALTEVGLDRRGDDVALRVGHQASHGGDLTHLRHVPSGTGVHHHVDRVGVREVLLHRLGQLGGRLLPQLDQVGATLLGSGLAALVLLVDRGGLGLVAGDQLRLAVRGLDVRDRHRGARPRGPAEAEVLQVVEGGGDVDLRVALGEVVDDPAQRLLRHLVVDVREVGRQRLVEDGPPEGGRQHDGAVLAQHLALRRDDVAHPDGHLGAELDLPEVEGHPGLGRVAEDTSLTDQAVALLGEEVHADDHVLGRQGDGATVGRLQDVVRRQHQDPGLGLGLRAEREVDGHLVTVEVGVEGRADERVQLDRLALDQLRLERLDTEAVQGRCAVEQHRVFGDDLFEDVPHPRVLALDHPLGGLDVLRMVEVGQPLHHERLEQLQGHRLRQAALVQLELRADHDDRTAGVVDALAQQVLAETTLLALQHVGDRLQRAVARAGHRTATAAVVEQRVDGLLQHPLLVVDDDLGGAKVEQPLEPVVAVDHATVEVVQVRGGEPAAVELHHRAQIRRDDRDGVEDHALRRVAGLDERGHHLEALERAGLPLALAVTDDGAQVLGLGREVEVTQPLLDGGGAHGAGEVLAEPGLHLPVEDLIAFQILDLQALEPVPDGVQPVDLALAAIAQQLDLLLGLGPDLAVHVGRGALGLELLKVLLELAHLLLDGGVALLLAVRLLLVDLRLEGREVAVARLLVDPGDHVRGEVDDLLQVLRRDVEEVAEPARHTLEVPDVRHRGGELDVAHPLTTDVGAGDLDATALTHDALEPDTLVLAAVALPVPGGAEDLLAEQAVPLRLQGAVVDGLRLLHLAV</sequence>
<evidence type="ECO:0000256" key="1">
    <source>
        <dbReference type="SAM" id="MobiDB-lite"/>
    </source>
</evidence>
<proteinExistence type="predicted"/>
<dbReference type="EMBL" id="VSSQ01001948">
    <property type="protein sequence ID" value="MPM12273.1"/>
    <property type="molecule type" value="Genomic_DNA"/>
</dbReference>
<evidence type="ECO:0000313" key="2">
    <source>
        <dbReference type="EMBL" id="MPM12273.1"/>
    </source>
</evidence>
<reference evidence="2" key="1">
    <citation type="submission" date="2019-08" db="EMBL/GenBank/DDBJ databases">
        <authorList>
            <person name="Kucharzyk K."/>
            <person name="Murdoch R.W."/>
            <person name="Higgins S."/>
            <person name="Loffler F."/>
        </authorList>
    </citation>
    <scope>NUCLEOTIDE SEQUENCE</scope>
</reference>
<protein>
    <submittedName>
        <fullName evidence="2">Uncharacterized protein</fullName>
    </submittedName>
</protein>
<accession>A0A644XDL0</accession>
<gene>
    <name evidence="2" type="ORF">SDC9_58625</name>
</gene>
<comment type="caution">
    <text evidence="2">The sequence shown here is derived from an EMBL/GenBank/DDBJ whole genome shotgun (WGS) entry which is preliminary data.</text>
</comment>